<dbReference type="PANTHER" id="PTHR33164:SF5">
    <property type="entry name" value="ORGANIC HYDROPEROXIDE RESISTANCE TRANSCRIPTIONAL REGULATOR"/>
    <property type="match status" value="1"/>
</dbReference>
<dbReference type="InterPro" id="IPR023187">
    <property type="entry name" value="Tscrpt_reg_MarR-type_CS"/>
</dbReference>
<dbReference type="InterPro" id="IPR000835">
    <property type="entry name" value="HTH_MarR-typ"/>
</dbReference>
<protein>
    <submittedName>
        <fullName evidence="6">MarR family transcriptional regulator</fullName>
    </submittedName>
</protein>
<dbReference type="SUPFAM" id="SSF46785">
    <property type="entry name" value="Winged helix' DNA-binding domain"/>
    <property type="match status" value="1"/>
</dbReference>
<dbReference type="PANTHER" id="PTHR33164">
    <property type="entry name" value="TRANSCRIPTIONAL REGULATOR, MARR FAMILY"/>
    <property type="match status" value="1"/>
</dbReference>
<proteinExistence type="predicted"/>
<evidence type="ECO:0000256" key="2">
    <source>
        <dbReference type="ARBA" id="ARBA00023015"/>
    </source>
</evidence>
<dbReference type="EMBL" id="JAAFAN010000071">
    <property type="protein sequence ID" value="NDO91019.1"/>
    <property type="molecule type" value="Genomic_DNA"/>
</dbReference>
<organism evidence="6 7">
    <name type="scientific">Cellulosimicrobium composti</name>
    <dbReference type="NCBI Taxonomy" id="2672572"/>
    <lineage>
        <taxon>Bacteria</taxon>
        <taxon>Bacillati</taxon>
        <taxon>Actinomycetota</taxon>
        <taxon>Actinomycetes</taxon>
        <taxon>Micrococcales</taxon>
        <taxon>Promicromonosporaceae</taxon>
        <taxon>Cellulosimicrobium</taxon>
    </lineage>
</organism>
<keyword evidence="7" id="KW-1185">Reference proteome</keyword>
<evidence type="ECO:0000256" key="4">
    <source>
        <dbReference type="ARBA" id="ARBA00023163"/>
    </source>
</evidence>
<name>A0ABX0BEF0_9MICO</name>
<dbReference type="Proteomes" id="UP000471672">
    <property type="component" value="Unassembled WGS sequence"/>
</dbReference>
<gene>
    <name evidence="6" type="ORF">GYH36_16395</name>
</gene>
<dbReference type="Gene3D" id="1.10.10.10">
    <property type="entry name" value="Winged helix-like DNA-binding domain superfamily/Winged helix DNA-binding domain"/>
    <property type="match status" value="1"/>
</dbReference>
<evidence type="ECO:0000313" key="6">
    <source>
        <dbReference type="EMBL" id="NDO91019.1"/>
    </source>
</evidence>
<sequence>MTRMAGDEVEGTGTGTAGAGAATVDPLALEAQVCFALSAGARGMVALYRPLLEPLGITHPQYLVLLALWQDDAAGATSTVGDLAGRLHLDAGTLSPLLKRLEALGYVRRSRSPDDGRQVRVTLTAEGRARRRDAERIPPAIVAATGLGLDELAEVHAAASKVVAAALRAGVY</sequence>
<evidence type="ECO:0000313" key="7">
    <source>
        <dbReference type="Proteomes" id="UP000471672"/>
    </source>
</evidence>
<comment type="caution">
    <text evidence="6">The sequence shown here is derived from an EMBL/GenBank/DDBJ whole genome shotgun (WGS) entry which is preliminary data.</text>
</comment>
<reference evidence="6 7" key="1">
    <citation type="journal article" date="2021" name="Arch. Microbiol.">
        <title>Cellulosimicrobium fucosivorans sp. nov., isolated from San Elijo Lagoon, contains a fucose metabolic pathway linked to carotenoid production.</title>
        <authorList>
            <person name="Aviles F.A."/>
            <person name="Kyndt J.A."/>
        </authorList>
    </citation>
    <scope>NUCLEOTIDE SEQUENCE [LARGE SCALE GENOMIC DNA]</scope>
    <source>
        <strain evidence="6 7">SE3</strain>
    </source>
</reference>
<dbReference type="PROSITE" id="PS01117">
    <property type="entry name" value="HTH_MARR_1"/>
    <property type="match status" value="1"/>
</dbReference>
<feature type="domain" description="HTH marR-type" evidence="5">
    <location>
        <begin position="30"/>
        <end position="164"/>
    </location>
</feature>
<dbReference type="PROSITE" id="PS50995">
    <property type="entry name" value="HTH_MARR_2"/>
    <property type="match status" value="1"/>
</dbReference>
<keyword evidence="3" id="KW-0238">DNA-binding</keyword>
<accession>A0ABX0BEF0</accession>
<keyword evidence="4" id="KW-0804">Transcription</keyword>
<dbReference type="InterPro" id="IPR039422">
    <property type="entry name" value="MarR/SlyA-like"/>
</dbReference>
<keyword evidence="2" id="KW-0805">Transcription regulation</keyword>
<evidence type="ECO:0000256" key="1">
    <source>
        <dbReference type="ARBA" id="ARBA00004496"/>
    </source>
</evidence>
<dbReference type="InterPro" id="IPR036390">
    <property type="entry name" value="WH_DNA-bd_sf"/>
</dbReference>
<dbReference type="SMART" id="SM00347">
    <property type="entry name" value="HTH_MARR"/>
    <property type="match status" value="1"/>
</dbReference>
<comment type="subcellular location">
    <subcellularLocation>
        <location evidence="1">Cytoplasm</location>
    </subcellularLocation>
</comment>
<dbReference type="InterPro" id="IPR036388">
    <property type="entry name" value="WH-like_DNA-bd_sf"/>
</dbReference>
<evidence type="ECO:0000256" key="3">
    <source>
        <dbReference type="ARBA" id="ARBA00023125"/>
    </source>
</evidence>
<dbReference type="Pfam" id="PF01047">
    <property type="entry name" value="MarR"/>
    <property type="match status" value="1"/>
</dbReference>
<evidence type="ECO:0000259" key="5">
    <source>
        <dbReference type="PROSITE" id="PS50995"/>
    </source>
</evidence>